<name>A0A1B8QAQ4_9GAMM</name>
<dbReference type="PANTHER" id="PTHR43319">
    <property type="entry name" value="BETA-LACTAMASE-RELATED"/>
    <property type="match status" value="1"/>
</dbReference>
<accession>A0A1B8QAQ4</accession>
<dbReference type="EMBL" id="LZNA01000061">
    <property type="protein sequence ID" value="OBX76422.1"/>
    <property type="molecule type" value="Genomic_DNA"/>
</dbReference>
<evidence type="ECO:0000313" key="3">
    <source>
        <dbReference type="Proteomes" id="UP000092616"/>
    </source>
</evidence>
<dbReference type="PANTHER" id="PTHR43319:SF3">
    <property type="entry name" value="BETA-LACTAMASE-RELATED DOMAIN-CONTAINING PROTEIN"/>
    <property type="match status" value="1"/>
</dbReference>
<dbReference type="SUPFAM" id="SSF56601">
    <property type="entry name" value="beta-lactamase/transpeptidase-like"/>
    <property type="match status" value="1"/>
</dbReference>
<sequence length="431" mass="47460">MNYNALNQQLASILQGFDLNQPLGGCSLVIYHRGQCVSALAHGTATIDKATGERTLWTPHTLALNFSTGKGVLVTLVHCLVAQGLLDYDTPIAAYWADFAQNAKDTVTLRDVLSHRANLYDVQQVTKTAKDMLDWQTMVANVAAMTAQSSDTLTVAYSALVSGWILGGLVERVTELDLQTALTRYLLTPLGLVGQVYFGVPRDIVPQVAQQLRPPSANSARSKPVLQADSATTLDFYQQLPMYSDWQCLADTDAPLNTQAINALYFTPSQVAPTDYQAALVPEGSRQFNYYHPASLQAKIPAANGVASAQALATIYTMLANGGHWIVEGQMRTLITPEVFASLEQVQNNQPDKVMPATMQWRLGYHRVFSRLHAVADGFGHMGYNGSMAWCDPHRQLAVAFIHNYDTTMLNDVRQFILTEQILDFFDNVQL</sequence>
<dbReference type="Proteomes" id="UP000092616">
    <property type="component" value="Unassembled WGS sequence"/>
</dbReference>
<dbReference type="InterPro" id="IPR012338">
    <property type="entry name" value="Beta-lactam/transpept-like"/>
</dbReference>
<reference evidence="2 3" key="1">
    <citation type="submission" date="2016-06" db="EMBL/GenBank/DDBJ databases">
        <title>Draft genome of Moraxella atlantae CCUG 59586.</title>
        <authorList>
            <person name="Salva-Serra F."/>
            <person name="Engstrom-Jakobsson H."/>
            <person name="Thorell K."/>
            <person name="Gonzales-Siles L."/>
            <person name="Karlsson R."/>
            <person name="Boulund F."/>
            <person name="Engstrand L."/>
            <person name="Kristiansson E."/>
            <person name="Moore E."/>
        </authorList>
    </citation>
    <scope>NUCLEOTIDE SEQUENCE [LARGE SCALE GENOMIC DNA]</scope>
    <source>
        <strain evidence="2 3">CCUG 59586</strain>
    </source>
</reference>
<comment type="caution">
    <text evidence="2">The sequence shown here is derived from an EMBL/GenBank/DDBJ whole genome shotgun (WGS) entry which is preliminary data.</text>
</comment>
<dbReference type="RefSeq" id="WP_067338206.1">
    <property type="nucleotide sequence ID" value="NZ_LZNA01000061.1"/>
</dbReference>
<organism evidence="2 3">
    <name type="scientific">Faucicola atlantae</name>
    <dbReference type="NCBI Taxonomy" id="34059"/>
    <lineage>
        <taxon>Bacteria</taxon>
        <taxon>Pseudomonadati</taxon>
        <taxon>Pseudomonadota</taxon>
        <taxon>Gammaproteobacteria</taxon>
        <taxon>Moraxellales</taxon>
        <taxon>Moraxellaceae</taxon>
        <taxon>Faucicola</taxon>
    </lineage>
</organism>
<dbReference type="Gene3D" id="3.40.710.10">
    <property type="entry name" value="DD-peptidase/beta-lactamase superfamily"/>
    <property type="match status" value="1"/>
</dbReference>
<feature type="domain" description="Beta-lactamase-related" evidence="1">
    <location>
        <begin position="22"/>
        <end position="409"/>
    </location>
</feature>
<protein>
    <recommendedName>
        <fullName evidence="1">Beta-lactamase-related domain-containing protein</fullName>
    </recommendedName>
</protein>
<dbReference type="InterPro" id="IPR052907">
    <property type="entry name" value="Beta-lactamase/esterase"/>
</dbReference>
<keyword evidence="3" id="KW-1185">Reference proteome</keyword>
<dbReference type="AlphaFoldDB" id="A0A1B8QAQ4"/>
<gene>
    <name evidence="2" type="ORF">A9306_10035</name>
</gene>
<evidence type="ECO:0000313" key="2">
    <source>
        <dbReference type="EMBL" id="OBX76422.1"/>
    </source>
</evidence>
<evidence type="ECO:0000259" key="1">
    <source>
        <dbReference type="Pfam" id="PF00144"/>
    </source>
</evidence>
<dbReference type="InterPro" id="IPR001466">
    <property type="entry name" value="Beta-lactam-related"/>
</dbReference>
<dbReference type="Pfam" id="PF00144">
    <property type="entry name" value="Beta-lactamase"/>
    <property type="match status" value="1"/>
</dbReference>
<proteinExistence type="predicted"/>